<dbReference type="FunCoup" id="A0A2I1DIE0">
    <property type="interactions" value="85"/>
</dbReference>
<organism evidence="2 3">
    <name type="scientific">Acidithiobacillus marinus</name>
    <dbReference type="NCBI Taxonomy" id="187490"/>
    <lineage>
        <taxon>Bacteria</taxon>
        <taxon>Pseudomonadati</taxon>
        <taxon>Pseudomonadota</taxon>
        <taxon>Acidithiobacillia</taxon>
        <taxon>Acidithiobacillales</taxon>
        <taxon>Acidithiobacillaceae</taxon>
        <taxon>Acidithiobacillus</taxon>
    </lineage>
</organism>
<comment type="caution">
    <text evidence="2">The sequence shown here is derived from an EMBL/GenBank/DDBJ whole genome shotgun (WGS) entry which is preliminary data.</text>
</comment>
<dbReference type="Pfam" id="PF13098">
    <property type="entry name" value="Thioredoxin_2"/>
    <property type="match status" value="1"/>
</dbReference>
<dbReference type="AlphaFoldDB" id="A0A2I1DIE0"/>
<dbReference type="InParanoid" id="A0A2I1DIE0"/>
<proteinExistence type="predicted"/>
<dbReference type="PANTHER" id="PTHR35272:SF4">
    <property type="entry name" value="THIOL:DISULFIDE INTERCHANGE PROTEIN DSBG"/>
    <property type="match status" value="1"/>
</dbReference>
<sequence>MKQKKIYGLAATLMVAIGIPVLGYAAVNDLQASNATTLKPGTSAQEAEAQKLVNQLTHDNVTVLKTYQTPSGMIAVEGEGKNLDPKGKHPRTLVWMTPDGKALIPVPAPLISANRVNYTEKALIAMGIMRKPEPASKVAQQIAHQARTFTIGKSGPVIDAFLDPNCIFCHKFYEHAIPAIDKGKLRMRVTLVGFLKPSSAPKATAILASKDPAKAMAYNERHFNVPEEEGGIHPLNKSDPRITATVGANTAILTHTGETATPTILFCKKDGGLAMIHGAPRNLDGFIRHLSQSRYTINPDGNCSPTK</sequence>
<dbReference type="InterPro" id="IPR036249">
    <property type="entry name" value="Thioredoxin-like_sf"/>
</dbReference>
<evidence type="ECO:0000313" key="3">
    <source>
        <dbReference type="Proteomes" id="UP000234329"/>
    </source>
</evidence>
<gene>
    <name evidence="2" type="ORF">B1757_13605</name>
</gene>
<dbReference type="RefSeq" id="WP_253253871.1">
    <property type="nucleotide sequence ID" value="NZ_MXAV01000053.1"/>
</dbReference>
<dbReference type="SUPFAM" id="SSF52833">
    <property type="entry name" value="Thioredoxin-like"/>
    <property type="match status" value="1"/>
</dbReference>
<keyword evidence="3" id="KW-1185">Reference proteome</keyword>
<dbReference type="Gene3D" id="3.40.30.10">
    <property type="entry name" value="Glutaredoxin"/>
    <property type="match status" value="1"/>
</dbReference>
<feature type="domain" description="Thioredoxin-like fold" evidence="1">
    <location>
        <begin position="156"/>
        <end position="279"/>
    </location>
</feature>
<name>A0A2I1DIE0_9PROT</name>
<dbReference type="PANTHER" id="PTHR35272">
    <property type="entry name" value="THIOL:DISULFIDE INTERCHANGE PROTEIN DSBC-RELATED"/>
    <property type="match status" value="1"/>
</dbReference>
<dbReference type="Proteomes" id="UP000234329">
    <property type="component" value="Unassembled WGS sequence"/>
</dbReference>
<dbReference type="EMBL" id="MXAV01000053">
    <property type="protein sequence ID" value="PKY09635.1"/>
    <property type="molecule type" value="Genomic_DNA"/>
</dbReference>
<reference evidence="2 3" key="1">
    <citation type="submission" date="2017-03" db="EMBL/GenBank/DDBJ databases">
        <title>Draft genime sequence of the acidophilic sulfur-oxidizing bacterium Acidithiobacillus sp. SH, isolated from seawater.</title>
        <authorList>
            <person name="Sharmin S."/>
            <person name="Tokuhisa M."/>
            <person name="Kanao T."/>
            <person name="Kamimura K."/>
        </authorList>
    </citation>
    <scope>NUCLEOTIDE SEQUENCE [LARGE SCALE GENOMIC DNA]</scope>
    <source>
        <strain evidence="2 3">SH</strain>
    </source>
</reference>
<dbReference type="InterPro" id="IPR012336">
    <property type="entry name" value="Thioredoxin-like_fold"/>
</dbReference>
<evidence type="ECO:0000259" key="1">
    <source>
        <dbReference type="Pfam" id="PF13098"/>
    </source>
</evidence>
<protein>
    <recommendedName>
        <fullName evidence="1">Thioredoxin-like fold domain-containing protein</fullName>
    </recommendedName>
</protein>
<accession>A0A2I1DIE0</accession>
<evidence type="ECO:0000313" key="2">
    <source>
        <dbReference type="EMBL" id="PKY09635.1"/>
    </source>
</evidence>
<dbReference type="InterPro" id="IPR051470">
    <property type="entry name" value="Thiol:disulfide_interchange"/>
</dbReference>